<feature type="compositionally biased region" description="Polar residues" evidence="1">
    <location>
        <begin position="154"/>
        <end position="169"/>
    </location>
</feature>
<evidence type="ECO:0000313" key="3">
    <source>
        <dbReference type="EMBL" id="WZU68041.1"/>
    </source>
</evidence>
<feature type="region of interest" description="Disordered" evidence="1">
    <location>
        <begin position="181"/>
        <end position="214"/>
    </location>
</feature>
<feature type="compositionally biased region" description="Basic and acidic residues" evidence="1">
    <location>
        <begin position="229"/>
        <end position="241"/>
    </location>
</feature>
<dbReference type="EMBL" id="CP151767">
    <property type="protein sequence ID" value="WZU68041.1"/>
    <property type="molecule type" value="Genomic_DNA"/>
</dbReference>
<evidence type="ECO:0000256" key="1">
    <source>
        <dbReference type="SAM" id="MobiDB-lite"/>
    </source>
</evidence>
<evidence type="ECO:0000259" key="2">
    <source>
        <dbReference type="Pfam" id="PF02120"/>
    </source>
</evidence>
<dbReference type="KEGG" id="yrh:AABB31_03615"/>
<organism evidence="3 4">
    <name type="scientific">Yoonia rhodophyticola</name>
    <dbReference type="NCBI Taxonomy" id="3137370"/>
    <lineage>
        <taxon>Bacteria</taxon>
        <taxon>Pseudomonadati</taxon>
        <taxon>Pseudomonadota</taxon>
        <taxon>Alphaproteobacteria</taxon>
        <taxon>Rhodobacterales</taxon>
        <taxon>Paracoccaceae</taxon>
        <taxon>Yoonia</taxon>
    </lineage>
</organism>
<feature type="compositionally biased region" description="Low complexity" evidence="1">
    <location>
        <begin position="302"/>
        <end position="316"/>
    </location>
</feature>
<feature type="domain" description="Flagellar hook-length control protein-like C-terminal" evidence="2">
    <location>
        <begin position="336"/>
        <end position="408"/>
    </location>
</feature>
<feature type="compositionally biased region" description="Polar residues" evidence="1">
    <location>
        <begin position="243"/>
        <end position="258"/>
    </location>
</feature>
<dbReference type="AlphaFoldDB" id="A0AAN0NJA7"/>
<dbReference type="CDD" id="cd17470">
    <property type="entry name" value="T3SS_Flik_C"/>
    <property type="match status" value="1"/>
</dbReference>
<dbReference type="Pfam" id="PF02120">
    <property type="entry name" value="Flg_hook"/>
    <property type="match status" value="1"/>
</dbReference>
<dbReference type="RefSeq" id="WP_342077334.1">
    <property type="nucleotide sequence ID" value="NZ_CP151767.2"/>
</dbReference>
<name>A0AAN0NJA7_9RHOB</name>
<feature type="region of interest" description="Disordered" evidence="1">
    <location>
        <begin position="229"/>
        <end position="258"/>
    </location>
</feature>
<evidence type="ECO:0000313" key="4">
    <source>
        <dbReference type="Proteomes" id="UP001470809"/>
    </source>
</evidence>
<accession>A0AAN0NJA7</accession>
<gene>
    <name evidence="3" type="ORF">AABB31_03615</name>
</gene>
<dbReference type="Gene3D" id="3.30.750.140">
    <property type="match status" value="1"/>
</dbReference>
<keyword evidence="3" id="KW-0282">Flagellum</keyword>
<feature type="region of interest" description="Disordered" evidence="1">
    <location>
        <begin position="300"/>
        <end position="320"/>
    </location>
</feature>
<dbReference type="InterPro" id="IPR021136">
    <property type="entry name" value="Flagellar_hook_control-like_C"/>
</dbReference>
<keyword evidence="3" id="KW-0969">Cilium</keyword>
<sequence length="448" mass="46946">MDSTGAAMIPNLLTDLTAKPAAVMLEGGALATDDSQRGFEVIFGDMVELGGDVAAEVPLEVVEENSPDTTETPENFLRPAPADGQTDIPLVKASTVSDPDFKPDQQPVLPLTGEQKTSNALGANDKGVAQQGPRNDMSASPEGSKSKAEMPVPTKTSDARSQGNAAQSLFESRVPAAAVIGDKKPVDSKTTQQGAKIDVPAKNAERAVATAESGRETVISMEKTISPRERKDFDHPPRREWSTVGNASSGDRQTAQLPSQATTAAAVPIIHLKPSGNDTLKPARQEGVFDAPLAVGSNAERAAPSTIAAPTAPSATGNPDMARQVANQLAVAIGGQSGGKAEIVLSPKELGRVRLSMSAVDATITLHIASERPETADLMRRHIDVLAQEFRELGYENIGFSFDGQGRQTKEDDATASIDQARATGSDSGDEGEQTMRAPKVSGLDLRL</sequence>
<feature type="region of interest" description="Disordered" evidence="1">
    <location>
        <begin position="64"/>
        <end position="169"/>
    </location>
</feature>
<keyword evidence="3" id="KW-0966">Cell projection</keyword>
<feature type="region of interest" description="Disordered" evidence="1">
    <location>
        <begin position="403"/>
        <end position="448"/>
    </location>
</feature>
<dbReference type="InterPro" id="IPR038610">
    <property type="entry name" value="FliK-like_C_sf"/>
</dbReference>
<reference evidence="3" key="1">
    <citation type="submission" date="2024-08" db="EMBL/GenBank/DDBJ databases">
        <title>Phylogenomic analyses of a clade within the roseobacter group suggest taxonomic reassignments of species of the genera Aestuariivita, Citreicella, Loktanella, Nautella, Pelagibaca, Ruegeria, Thalassobius, Thiobacimonas and Tropicibacter, and the proposal o.</title>
        <authorList>
            <person name="Jeon C.O."/>
        </authorList>
    </citation>
    <scope>NUCLEOTIDE SEQUENCE</scope>
    <source>
        <strain evidence="3">SS1-5</strain>
    </source>
</reference>
<proteinExistence type="predicted"/>
<keyword evidence="4" id="KW-1185">Reference proteome</keyword>
<dbReference type="Proteomes" id="UP001470809">
    <property type="component" value="Chromosome"/>
</dbReference>
<protein>
    <submittedName>
        <fullName evidence="3">Flagellar hook-length control protein FliK</fullName>
    </submittedName>
</protein>